<proteinExistence type="predicted"/>
<dbReference type="Proteomes" id="UP001145069">
    <property type="component" value="Unassembled WGS sequence"/>
</dbReference>
<sequence>MQHKKFIYFILLIFLLVGCNDETSNETTFNDEGNSGTTSWAFEFVNYNGISYELTNTEVSENNVGEKIGEV</sequence>
<protein>
    <submittedName>
        <fullName evidence="1">Uncharacterized protein</fullName>
    </submittedName>
</protein>
<dbReference type="EMBL" id="JAMQKC010000005">
    <property type="protein sequence ID" value="MDC3417006.1"/>
    <property type="molecule type" value="Genomic_DNA"/>
</dbReference>
<evidence type="ECO:0000313" key="2">
    <source>
        <dbReference type="Proteomes" id="UP001145069"/>
    </source>
</evidence>
<dbReference type="AlphaFoldDB" id="A0A9X3WEJ8"/>
<dbReference type="PROSITE" id="PS51257">
    <property type="entry name" value="PROKAR_LIPOPROTEIN"/>
    <property type="match status" value="1"/>
</dbReference>
<gene>
    <name evidence="1" type="ORF">NC799_08725</name>
</gene>
<keyword evidence="2" id="KW-1185">Reference proteome</keyword>
<comment type="caution">
    <text evidence="1">The sequence shown here is derived from an EMBL/GenBank/DDBJ whole genome shotgun (WGS) entry which is preliminary data.</text>
</comment>
<reference evidence="1" key="1">
    <citation type="submission" date="2022-06" db="EMBL/GenBank/DDBJ databases">
        <title>Aquibacillus sp. a new bacterium isolated from soil saline samples.</title>
        <authorList>
            <person name="Galisteo C."/>
            <person name="De La Haba R."/>
            <person name="Sanchez-Porro C."/>
            <person name="Ventosa A."/>
        </authorList>
    </citation>
    <scope>NUCLEOTIDE SEQUENCE</scope>
    <source>
        <strain evidence="1">3ASR75-54</strain>
    </source>
</reference>
<dbReference type="RefSeq" id="WP_272446056.1">
    <property type="nucleotide sequence ID" value="NZ_JAMQKC010000005.1"/>
</dbReference>
<accession>A0A9X3WEJ8</accession>
<evidence type="ECO:0000313" key="1">
    <source>
        <dbReference type="EMBL" id="MDC3417006.1"/>
    </source>
</evidence>
<organism evidence="1 2">
    <name type="scientific">Aquibacillus salsiterrae</name>
    <dbReference type="NCBI Taxonomy" id="2950439"/>
    <lineage>
        <taxon>Bacteria</taxon>
        <taxon>Bacillati</taxon>
        <taxon>Bacillota</taxon>
        <taxon>Bacilli</taxon>
        <taxon>Bacillales</taxon>
        <taxon>Bacillaceae</taxon>
        <taxon>Aquibacillus</taxon>
    </lineage>
</organism>
<name>A0A9X3WEJ8_9BACI</name>